<name>A0ACB7NV48_9PEZI</name>
<comment type="caution">
    <text evidence="1">The sequence shown here is derived from an EMBL/GenBank/DDBJ whole genome shotgun (WGS) entry which is preliminary data.</text>
</comment>
<sequence length="174" mass="19475">MMQFMDLVSSFALPDQITMATQGIRSMWLVKMIGRSTNKASHSTANPEVCECVPASARAVRPPNQRKPRGGRSRTKKGTALRFMHTYSRPSPIYEAVCISFPQLLFHLMRQHVDSWSLQITDPSPPSEQPQDRGTWQSRGLQAADIHTKPPCGDLSGGHIKPTWEASMAQKVWC</sequence>
<accession>A0ACB7NV48</accession>
<gene>
    <name evidence="1" type="ORF">F5144DRAFT_382347</name>
</gene>
<reference evidence="1 2" key="1">
    <citation type="journal article" date="2021" name="Nat. Commun.">
        <title>Genetic determinants of endophytism in the Arabidopsis root mycobiome.</title>
        <authorList>
            <person name="Mesny F."/>
            <person name="Miyauchi S."/>
            <person name="Thiergart T."/>
            <person name="Pickel B."/>
            <person name="Atanasova L."/>
            <person name="Karlsson M."/>
            <person name="Huettel B."/>
            <person name="Barry K.W."/>
            <person name="Haridas S."/>
            <person name="Chen C."/>
            <person name="Bauer D."/>
            <person name="Andreopoulos W."/>
            <person name="Pangilinan J."/>
            <person name="LaButti K."/>
            <person name="Riley R."/>
            <person name="Lipzen A."/>
            <person name="Clum A."/>
            <person name="Drula E."/>
            <person name="Henrissat B."/>
            <person name="Kohler A."/>
            <person name="Grigoriev I.V."/>
            <person name="Martin F.M."/>
            <person name="Hacquard S."/>
        </authorList>
    </citation>
    <scope>NUCLEOTIDE SEQUENCE [LARGE SCALE GENOMIC DNA]</scope>
    <source>
        <strain evidence="1 2">MPI-SDFR-AT-0079</strain>
    </source>
</reference>
<dbReference type="EMBL" id="JAGIZQ010000007">
    <property type="protein sequence ID" value="KAH6617074.1"/>
    <property type="molecule type" value="Genomic_DNA"/>
</dbReference>
<proteinExistence type="predicted"/>
<dbReference type="Proteomes" id="UP000724584">
    <property type="component" value="Unassembled WGS sequence"/>
</dbReference>
<evidence type="ECO:0000313" key="2">
    <source>
        <dbReference type="Proteomes" id="UP000724584"/>
    </source>
</evidence>
<keyword evidence="2" id="KW-1185">Reference proteome</keyword>
<protein>
    <submittedName>
        <fullName evidence="1">Uncharacterized protein</fullName>
    </submittedName>
</protein>
<organism evidence="1 2">
    <name type="scientific">Chaetomium tenue</name>
    <dbReference type="NCBI Taxonomy" id="1854479"/>
    <lineage>
        <taxon>Eukaryota</taxon>
        <taxon>Fungi</taxon>
        <taxon>Dikarya</taxon>
        <taxon>Ascomycota</taxon>
        <taxon>Pezizomycotina</taxon>
        <taxon>Sordariomycetes</taxon>
        <taxon>Sordariomycetidae</taxon>
        <taxon>Sordariales</taxon>
        <taxon>Chaetomiaceae</taxon>
        <taxon>Chaetomium</taxon>
    </lineage>
</organism>
<evidence type="ECO:0000313" key="1">
    <source>
        <dbReference type="EMBL" id="KAH6617074.1"/>
    </source>
</evidence>